<dbReference type="PANTHER" id="PTHR30454:SF0">
    <property type="entry name" value="4-HYDROXY-3-METHYLBUT-2-EN-1-YL DIPHOSPHATE SYNTHASE (FERREDOXIN), CHLOROPLASTIC"/>
    <property type="match status" value="1"/>
</dbReference>
<evidence type="ECO:0000259" key="8">
    <source>
        <dbReference type="Pfam" id="PF04551"/>
    </source>
</evidence>
<organism evidence="10 11">
    <name type="scientific">Candidatus Allocopromorpha excrementipullorum</name>
    <dbReference type="NCBI Taxonomy" id="2840743"/>
    <lineage>
        <taxon>Bacteria</taxon>
        <taxon>Bacillati</taxon>
        <taxon>Bacillota</taxon>
        <taxon>Clostridia</taxon>
        <taxon>Eubacteriales</taxon>
        <taxon>Eubacteriaceae</taxon>
        <taxon>Eubacteriaceae incertae sedis</taxon>
        <taxon>Candidatus Allocopromorpha</taxon>
    </lineage>
</organism>
<dbReference type="InterPro" id="IPR058579">
    <property type="entry name" value="IspG_C"/>
</dbReference>
<dbReference type="HAMAP" id="MF_00159">
    <property type="entry name" value="IspG"/>
    <property type="match status" value="1"/>
</dbReference>
<evidence type="ECO:0000256" key="5">
    <source>
        <dbReference type="ARBA" id="ARBA00023014"/>
    </source>
</evidence>
<evidence type="ECO:0000256" key="3">
    <source>
        <dbReference type="ARBA" id="ARBA00023002"/>
    </source>
</evidence>
<keyword evidence="5 7" id="KW-0411">Iron-sulfur</keyword>
<feature type="binding site" evidence="7">
    <location>
        <position position="263"/>
    </location>
    <ligand>
        <name>[4Fe-4S] cluster</name>
        <dbReference type="ChEBI" id="CHEBI:49883"/>
    </ligand>
</feature>
<feature type="binding site" evidence="7">
    <location>
        <position position="306"/>
    </location>
    <ligand>
        <name>[4Fe-4S] cluster</name>
        <dbReference type="ChEBI" id="CHEBI:49883"/>
    </ligand>
</feature>
<dbReference type="SUPFAM" id="SSF51717">
    <property type="entry name" value="Dihydropteroate synthetase-like"/>
    <property type="match status" value="1"/>
</dbReference>
<dbReference type="GO" id="GO:0051539">
    <property type="term" value="F:4 iron, 4 sulfur cluster binding"/>
    <property type="evidence" value="ECO:0007669"/>
    <property type="project" value="UniProtKB-UniRule"/>
</dbReference>
<dbReference type="NCBIfam" id="NF001540">
    <property type="entry name" value="PRK00366.1"/>
    <property type="match status" value="1"/>
</dbReference>
<evidence type="ECO:0000259" key="9">
    <source>
        <dbReference type="Pfam" id="PF26540"/>
    </source>
</evidence>
<dbReference type="InterPro" id="IPR016425">
    <property type="entry name" value="IspG_bac"/>
</dbReference>
<evidence type="ECO:0000256" key="4">
    <source>
        <dbReference type="ARBA" id="ARBA00023004"/>
    </source>
</evidence>
<dbReference type="EC" id="1.17.7.3" evidence="7"/>
<dbReference type="InterPro" id="IPR004588">
    <property type="entry name" value="IspG_bac-typ"/>
</dbReference>
<protein>
    <recommendedName>
        <fullName evidence="7">4-hydroxy-3-methylbut-2-en-1-yl diphosphate synthase (flavodoxin)</fullName>
        <ecNumber evidence="7">1.17.7.3</ecNumber>
    </recommendedName>
    <alternativeName>
        <fullName evidence="7">1-hydroxy-2-methyl-2-(E)-butenyl 4-diphosphate synthase</fullName>
    </alternativeName>
</protein>
<feature type="binding site" evidence="7">
    <location>
        <position position="260"/>
    </location>
    <ligand>
        <name>[4Fe-4S] cluster</name>
        <dbReference type="ChEBI" id="CHEBI:49883"/>
    </ligand>
</feature>
<sequence>MKKSVLCGDVEIGGESPVSIQSMTNTKTSDVVATVEQIRSLEEAGCQIVRVAVPDMDAAEALKEIKNKARIPVVADIHFDYSLALAAMESGADKIRINPGNIGSEEGVRQIVKMARRCGVPIRVGVNSGSLEKDILEKYGRVTAEGLAESALRNVALLEKYDFDDIVISLKSSDVKMNFDAYRLVDERSDYPLHIGVTEAGTLEMGKVKSAAGIGALLLSGIGNTMRVSLTADPVEEVLLAKKILAAVGMRREKIEIISCPTCGRTEVDLQAIADEIERRTEVLRDRISRHLRIAVMGCVVNGPGEAKGSDIGVACGKGKGVLFTGGQIVKTVKEEDIADEIVKMAEAYERDTGKFH</sequence>
<dbReference type="PANTHER" id="PTHR30454">
    <property type="entry name" value="4-HYDROXY-3-METHYLBUT-2-EN-1-YL DIPHOSPHATE SYNTHASE"/>
    <property type="match status" value="1"/>
</dbReference>
<dbReference type="PIRSF" id="PIRSF004640">
    <property type="entry name" value="IspG"/>
    <property type="match status" value="1"/>
</dbReference>
<keyword evidence="1 7" id="KW-0004">4Fe-4S</keyword>
<comment type="cofactor">
    <cofactor evidence="7">
        <name>[4Fe-4S] cluster</name>
        <dbReference type="ChEBI" id="CHEBI:49883"/>
    </cofactor>
    <text evidence="7">Binds 1 [4Fe-4S] cluster.</text>
</comment>
<feature type="domain" description="IspG TIM-barrel" evidence="8">
    <location>
        <begin position="3"/>
        <end position="241"/>
    </location>
</feature>
<evidence type="ECO:0000313" key="10">
    <source>
        <dbReference type="EMBL" id="HIU95835.1"/>
    </source>
</evidence>
<keyword evidence="4 7" id="KW-0408">Iron</keyword>
<keyword evidence="2 7" id="KW-0479">Metal-binding</keyword>
<dbReference type="GO" id="GO:0046429">
    <property type="term" value="F:4-hydroxy-3-methylbut-2-en-1-yl diphosphate synthase activity (ferredoxin)"/>
    <property type="evidence" value="ECO:0007669"/>
    <property type="project" value="UniProtKB-UniRule"/>
</dbReference>
<dbReference type="Gene3D" id="3.20.20.20">
    <property type="entry name" value="Dihydropteroate synthase-like"/>
    <property type="match status" value="1"/>
</dbReference>
<evidence type="ECO:0000256" key="7">
    <source>
        <dbReference type="HAMAP-Rule" id="MF_00159"/>
    </source>
</evidence>
<evidence type="ECO:0000313" key="11">
    <source>
        <dbReference type="Proteomes" id="UP000824130"/>
    </source>
</evidence>
<gene>
    <name evidence="7 10" type="primary">ispG</name>
    <name evidence="10" type="synonym">gcpE</name>
    <name evidence="10" type="ORF">IAD25_03890</name>
</gene>
<dbReference type="SUPFAM" id="SSF56014">
    <property type="entry name" value="Nitrite and sulphite reductase 4Fe-4S domain-like"/>
    <property type="match status" value="1"/>
</dbReference>
<name>A0A9D1N670_9FIRM</name>
<dbReference type="NCBIfam" id="TIGR00612">
    <property type="entry name" value="ispG_gcpE"/>
    <property type="match status" value="1"/>
</dbReference>
<dbReference type="InterPro" id="IPR011005">
    <property type="entry name" value="Dihydropteroate_synth-like_sf"/>
</dbReference>
<comment type="caution">
    <text evidence="10">The sequence shown here is derived from an EMBL/GenBank/DDBJ whole genome shotgun (WGS) entry which is preliminary data.</text>
</comment>
<dbReference type="GO" id="GO:0016114">
    <property type="term" value="P:terpenoid biosynthetic process"/>
    <property type="evidence" value="ECO:0007669"/>
    <property type="project" value="InterPro"/>
</dbReference>
<comment type="function">
    <text evidence="7">Converts 2C-methyl-D-erythritol 2,4-cyclodiphosphate (ME-2,4cPP) into 1-hydroxy-2-methyl-2-(E)-butenyl 4-diphosphate.</text>
</comment>
<dbReference type="InterPro" id="IPR058578">
    <property type="entry name" value="IspG_TIM"/>
</dbReference>
<accession>A0A9D1N670</accession>
<evidence type="ECO:0000256" key="2">
    <source>
        <dbReference type="ARBA" id="ARBA00022723"/>
    </source>
</evidence>
<comment type="similarity">
    <text evidence="7">Belongs to the IspG family.</text>
</comment>
<proteinExistence type="inferred from homology"/>
<feature type="domain" description="IspG C-terminal" evidence="9">
    <location>
        <begin position="256"/>
        <end position="347"/>
    </location>
</feature>
<evidence type="ECO:0000256" key="1">
    <source>
        <dbReference type="ARBA" id="ARBA00022485"/>
    </source>
</evidence>
<dbReference type="GO" id="GO:0019288">
    <property type="term" value="P:isopentenyl diphosphate biosynthetic process, methylerythritol 4-phosphate pathway"/>
    <property type="evidence" value="ECO:0007669"/>
    <property type="project" value="UniProtKB-UniRule"/>
</dbReference>
<comment type="pathway">
    <text evidence="7">Isoprenoid biosynthesis; isopentenyl diphosphate biosynthesis via DXP pathway; isopentenyl diphosphate from 1-deoxy-D-xylulose 5-phosphate: step 5/6.</text>
</comment>
<comment type="catalytic activity">
    <reaction evidence="7">
        <text>(2E)-4-hydroxy-3-methylbut-2-enyl diphosphate + oxidized [flavodoxin] + H2O + 2 H(+) = 2-C-methyl-D-erythritol 2,4-cyclic diphosphate + reduced [flavodoxin]</text>
        <dbReference type="Rhea" id="RHEA:43604"/>
        <dbReference type="Rhea" id="RHEA-COMP:10622"/>
        <dbReference type="Rhea" id="RHEA-COMP:10623"/>
        <dbReference type="ChEBI" id="CHEBI:15377"/>
        <dbReference type="ChEBI" id="CHEBI:15378"/>
        <dbReference type="ChEBI" id="CHEBI:57618"/>
        <dbReference type="ChEBI" id="CHEBI:58210"/>
        <dbReference type="ChEBI" id="CHEBI:58483"/>
        <dbReference type="ChEBI" id="CHEBI:128753"/>
        <dbReference type="EC" id="1.17.7.3"/>
    </reaction>
</comment>
<keyword evidence="3 7" id="KW-0560">Oxidoreductase</keyword>
<reference evidence="10" key="2">
    <citation type="journal article" date="2021" name="PeerJ">
        <title>Extensive microbial diversity within the chicken gut microbiome revealed by metagenomics and culture.</title>
        <authorList>
            <person name="Gilroy R."/>
            <person name="Ravi A."/>
            <person name="Getino M."/>
            <person name="Pursley I."/>
            <person name="Horton D.L."/>
            <person name="Alikhan N.F."/>
            <person name="Baker D."/>
            <person name="Gharbi K."/>
            <person name="Hall N."/>
            <person name="Watson M."/>
            <person name="Adriaenssens E.M."/>
            <person name="Foster-Nyarko E."/>
            <person name="Jarju S."/>
            <person name="Secka A."/>
            <person name="Antonio M."/>
            <person name="Oren A."/>
            <person name="Chaudhuri R.R."/>
            <person name="La Ragione R."/>
            <person name="Hildebrand F."/>
            <person name="Pallen M.J."/>
        </authorList>
    </citation>
    <scope>NUCLEOTIDE SEQUENCE</scope>
    <source>
        <strain evidence="10">ChiSjej4B22-8349</strain>
    </source>
</reference>
<keyword evidence="6 7" id="KW-0414">Isoprene biosynthesis</keyword>
<dbReference type="Gene3D" id="3.30.413.10">
    <property type="entry name" value="Sulfite Reductase Hemoprotein, domain 1"/>
    <property type="match status" value="1"/>
</dbReference>
<dbReference type="GO" id="GO:0005506">
    <property type="term" value="F:iron ion binding"/>
    <property type="evidence" value="ECO:0007669"/>
    <property type="project" value="InterPro"/>
</dbReference>
<dbReference type="InterPro" id="IPR045854">
    <property type="entry name" value="NO2/SO3_Rdtase_4Fe4S_sf"/>
</dbReference>
<evidence type="ECO:0000256" key="6">
    <source>
        <dbReference type="ARBA" id="ARBA00023229"/>
    </source>
</evidence>
<reference evidence="10" key="1">
    <citation type="submission" date="2020-10" db="EMBL/GenBank/DDBJ databases">
        <authorList>
            <person name="Gilroy R."/>
        </authorList>
    </citation>
    <scope>NUCLEOTIDE SEQUENCE</scope>
    <source>
        <strain evidence="10">ChiSjej4B22-8349</strain>
    </source>
</reference>
<dbReference type="GO" id="GO:0141197">
    <property type="term" value="F:4-hydroxy-3-methylbut-2-enyl-diphosphate synthase activity (flavodoxin)"/>
    <property type="evidence" value="ECO:0007669"/>
    <property type="project" value="UniProtKB-EC"/>
</dbReference>
<feature type="binding site" evidence="7">
    <location>
        <position position="299"/>
    </location>
    <ligand>
        <name>[4Fe-4S] cluster</name>
        <dbReference type="ChEBI" id="CHEBI:49883"/>
    </ligand>
</feature>
<dbReference type="Proteomes" id="UP000824130">
    <property type="component" value="Unassembled WGS sequence"/>
</dbReference>
<dbReference type="FunFam" id="3.20.20.20:FF:000001">
    <property type="entry name" value="4-hydroxy-3-methylbut-2-en-1-yl diphosphate synthase (flavodoxin)"/>
    <property type="match status" value="1"/>
</dbReference>
<dbReference type="EMBL" id="DVOB01000085">
    <property type="protein sequence ID" value="HIU95835.1"/>
    <property type="molecule type" value="Genomic_DNA"/>
</dbReference>
<dbReference type="AlphaFoldDB" id="A0A9D1N670"/>
<dbReference type="Pfam" id="PF26540">
    <property type="entry name" value="GcpE_C"/>
    <property type="match status" value="1"/>
</dbReference>
<dbReference type="Pfam" id="PF04551">
    <property type="entry name" value="GcpE"/>
    <property type="match status" value="1"/>
</dbReference>